<accession>A0A8I6RDN5</accession>
<dbReference type="GO" id="GO:0022857">
    <property type="term" value="F:transmembrane transporter activity"/>
    <property type="evidence" value="ECO:0007669"/>
    <property type="project" value="InterPro"/>
</dbReference>
<dbReference type="InterPro" id="IPR036259">
    <property type="entry name" value="MFS_trans_sf"/>
</dbReference>
<keyword evidence="2" id="KW-0813">Transport</keyword>
<keyword evidence="5 6" id="KW-0472">Membrane</keyword>
<dbReference type="PROSITE" id="PS50850">
    <property type="entry name" value="MFS"/>
    <property type="match status" value="1"/>
</dbReference>
<organism evidence="8 9">
    <name type="scientific">Cimex lectularius</name>
    <name type="common">Bed bug</name>
    <name type="synonym">Acanthia lectularia</name>
    <dbReference type="NCBI Taxonomy" id="79782"/>
    <lineage>
        <taxon>Eukaryota</taxon>
        <taxon>Metazoa</taxon>
        <taxon>Ecdysozoa</taxon>
        <taxon>Arthropoda</taxon>
        <taxon>Hexapoda</taxon>
        <taxon>Insecta</taxon>
        <taxon>Pterygota</taxon>
        <taxon>Neoptera</taxon>
        <taxon>Paraneoptera</taxon>
        <taxon>Hemiptera</taxon>
        <taxon>Heteroptera</taxon>
        <taxon>Panheteroptera</taxon>
        <taxon>Cimicomorpha</taxon>
        <taxon>Cimicidae</taxon>
        <taxon>Cimex</taxon>
    </lineage>
</organism>
<feature type="transmembrane region" description="Helical" evidence="6">
    <location>
        <begin position="320"/>
        <end position="344"/>
    </location>
</feature>
<evidence type="ECO:0000259" key="7">
    <source>
        <dbReference type="PROSITE" id="PS50850"/>
    </source>
</evidence>
<dbReference type="PANTHER" id="PTHR23511:SF38">
    <property type="entry name" value="SYNAPTIC VESICLE 2-RELATED PROTEIN-LIKE PROTEIN"/>
    <property type="match status" value="1"/>
</dbReference>
<feature type="transmembrane region" description="Helical" evidence="6">
    <location>
        <begin position="216"/>
        <end position="237"/>
    </location>
</feature>
<dbReference type="Proteomes" id="UP000494040">
    <property type="component" value="Unassembled WGS sequence"/>
</dbReference>
<evidence type="ECO:0000256" key="1">
    <source>
        <dbReference type="ARBA" id="ARBA00004141"/>
    </source>
</evidence>
<evidence type="ECO:0000256" key="2">
    <source>
        <dbReference type="ARBA" id="ARBA00022448"/>
    </source>
</evidence>
<keyword evidence="9" id="KW-1185">Reference proteome</keyword>
<evidence type="ECO:0000313" key="9">
    <source>
        <dbReference type="Proteomes" id="UP000494040"/>
    </source>
</evidence>
<evidence type="ECO:0000256" key="6">
    <source>
        <dbReference type="SAM" id="Phobius"/>
    </source>
</evidence>
<dbReference type="OrthoDB" id="3936150at2759"/>
<dbReference type="AlphaFoldDB" id="A0A8I6RDN5"/>
<dbReference type="KEGG" id="clec:106663695"/>
<dbReference type="Gene3D" id="1.20.1250.20">
    <property type="entry name" value="MFS general substrate transporter like domains"/>
    <property type="match status" value="1"/>
</dbReference>
<feature type="transmembrane region" description="Helical" evidence="6">
    <location>
        <begin position="90"/>
        <end position="111"/>
    </location>
</feature>
<feature type="transmembrane region" description="Helical" evidence="6">
    <location>
        <begin position="391"/>
        <end position="409"/>
    </location>
</feature>
<feature type="transmembrane region" description="Helical" evidence="6">
    <location>
        <begin position="478"/>
        <end position="498"/>
    </location>
</feature>
<protein>
    <recommendedName>
        <fullName evidence="7">Major facilitator superfamily (MFS) profile domain-containing protein</fullName>
    </recommendedName>
</protein>
<feature type="domain" description="Major facilitator superfamily (MFS) profile" evidence="7">
    <location>
        <begin position="51"/>
        <end position="528"/>
    </location>
</feature>
<feature type="transmembrane region" description="Helical" evidence="6">
    <location>
        <begin position="416"/>
        <end position="436"/>
    </location>
</feature>
<evidence type="ECO:0000256" key="3">
    <source>
        <dbReference type="ARBA" id="ARBA00022692"/>
    </source>
</evidence>
<dbReference type="GeneID" id="106663695"/>
<dbReference type="OMA" id="YLHTVYI"/>
<comment type="subcellular location">
    <subcellularLocation>
        <location evidence="1">Membrane</location>
        <topology evidence="1">Multi-pass membrane protein</topology>
    </subcellularLocation>
</comment>
<evidence type="ECO:0000256" key="5">
    <source>
        <dbReference type="ARBA" id="ARBA00023136"/>
    </source>
</evidence>
<evidence type="ECO:0000256" key="4">
    <source>
        <dbReference type="ARBA" id="ARBA00022989"/>
    </source>
</evidence>
<feature type="transmembrane region" description="Helical" evidence="6">
    <location>
        <begin position="504"/>
        <end position="525"/>
    </location>
</feature>
<dbReference type="EnsemblMetazoa" id="XM_014388738.2">
    <property type="protein sequence ID" value="XP_014244224.1"/>
    <property type="gene ID" value="LOC106663695"/>
</dbReference>
<keyword evidence="4 6" id="KW-1133">Transmembrane helix</keyword>
<evidence type="ECO:0000313" key="8">
    <source>
        <dbReference type="EnsemblMetazoa" id="XP_014244224.1"/>
    </source>
</evidence>
<feature type="transmembrane region" description="Helical" evidence="6">
    <location>
        <begin position="177"/>
        <end position="200"/>
    </location>
</feature>
<proteinExistence type="predicted"/>
<sequence length="533" mass="59399">MAPNMSSGRYVFKGDHGFNMDKKLAVIKTESHASLPFEAALEKAGYGKFHYLLFLLVGCSYSSVAMETIVVSFVIPAARCDFDISSKDAGYLSAFPQLGIIIGAFLWGTLADIYGRKWIYVMTLLSGGLSSLLSSFAPNFIIFMVFRIISAVGLAGVLSVCLPYLAEFQPEKLKEKVVSWMEFWWTVGITLSPCLAWAIIPTNLRFESEYFNYASWNLYVATNASVMIVLGFIAMGFPESPKYYEDIGEREKAVEVLRYVYSVNTGCHQSLFVCELMEEKGISVISRNNNSQLTKPKRTFQSIFYDMKTQTQLLLVKPHFLNISLVGIISFGVTGVYYTFMLWFPELFSRFNTFEQQHPGQTTSMCEVASIFIETTNECHNEVNPEIFKNSVIIGLSCIPTSLWLSMCISRLGCKFFLVFCMGVAGISCLAMYFVTSSFQNLILSCLFEAFASLSVMTMFCSLVDLFPSQICAMANGVCLSLGKVGALVASLFFGYLIDYNCTIPTFLFTAIMIGCAVIALFLPLKKRPITDG</sequence>
<feature type="transmembrane region" description="Helical" evidence="6">
    <location>
        <begin position="51"/>
        <end position="78"/>
    </location>
</feature>
<dbReference type="RefSeq" id="XP_014244224.1">
    <property type="nucleotide sequence ID" value="XM_014388738.2"/>
</dbReference>
<dbReference type="SUPFAM" id="SSF103473">
    <property type="entry name" value="MFS general substrate transporter"/>
    <property type="match status" value="1"/>
</dbReference>
<keyword evidence="3 6" id="KW-0812">Transmembrane</keyword>
<dbReference type="InterPro" id="IPR020846">
    <property type="entry name" value="MFS_dom"/>
</dbReference>
<feature type="transmembrane region" description="Helical" evidence="6">
    <location>
        <begin position="442"/>
        <end position="466"/>
    </location>
</feature>
<feature type="transmembrane region" description="Helical" evidence="6">
    <location>
        <begin position="142"/>
        <end position="165"/>
    </location>
</feature>
<dbReference type="InterPro" id="IPR011701">
    <property type="entry name" value="MFS"/>
</dbReference>
<name>A0A8I6RDN5_CIMLE</name>
<dbReference type="Pfam" id="PF07690">
    <property type="entry name" value="MFS_1"/>
    <property type="match status" value="2"/>
</dbReference>
<feature type="transmembrane region" description="Helical" evidence="6">
    <location>
        <begin position="118"/>
        <end position="136"/>
    </location>
</feature>
<dbReference type="GO" id="GO:0016020">
    <property type="term" value="C:membrane"/>
    <property type="evidence" value="ECO:0007669"/>
    <property type="project" value="UniProtKB-SubCell"/>
</dbReference>
<dbReference type="PANTHER" id="PTHR23511">
    <property type="entry name" value="SYNAPTIC VESICLE GLYCOPROTEIN 2"/>
    <property type="match status" value="1"/>
</dbReference>
<reference evidence="8" key="1">
    <citation type="submission" date="2022-01" db="UniProtKB">
        <authorList>
            <consortium name="EnsemblMetazoa"/>
        </authorList>
    </citation>
    <scope>IDENTIFICATION</scope>
</reference>